<gene>
    <name evidence="4" type="ORF">SAMN05660642_00252</name>
</gene>
<dbReference type="SUPFAM" id="SSF55729">
    <property type="entry name" value="Acyl-CoA N-acyltransferases (Nat)"/>
    <property type="match status" value="1"/>
</dbReference>
<sequence length="177" mass="19175">MGTLSRLVAVSPSSDAPALTVDRARPDDFPRIGQLTSDVYVGGGLASPEYGVQLRDVAGRADRAQLLVVRDDEGRVVGSVALVLSGDFGEVTRSGDEAAFRMLVVDPAVQGRGIGELLVRTCLERARAAGKRRVVLSTDRRMTAAQRLYQRLGFTRLPERDWRPAPGIDLLVYALDL</sequence>
<dbReference type="GO" id="GO:0016747">
    <property type="term" value="F:acyltransferase activity, transferring groups other than amino-acyl groups"/>
    <property type="evidence" value="ECO:0007669"/>
    <property type="project" value="InterPro"/>
</dbReference>
<evidence type="ECO:0000313" key="5">
    <source>
        <dbReference type="Proteomes" id="UP000198680"/>
    </source>
</evidence>
<dbReference type="Gene3D" id="3.40.630.30">
    <property type="match status" value="1"/>
</dbReference>
<dbReference type="PANTHER" id="PTHR43877">
    <property type="entry name" value="AMINOALKYLPHOSPHONATE N-ACETYLTRANSFERASE-RELATED-RELATED"/>
    <property type="match status" value="1"/>
</dbReference>
<dbReference type="PROSITE" id="PS51186">
    <property type="entry name" value="GNAT"/>
    <property type="match status" value="1"/>
</dbReference>
<organism evidence="4 5">
    <name type="scientific">Geodermatophilus siccatus</name>
    <dbReference type="NCBI Taxonomy" id="1137991"/>
    <lineage>
        <taxon>Bacteria</taxon>
        <taxon>Bacillati</taxon>
        <taxon>Actinomycetota</taxon>
        <taxon>Actinomycetes</taxon>
        <taxon>Geodermatophilales</taxon>
        <taxon>Geodermatophilaceae</taxon>
        <taxon>Geodermatophilus</taxon>
    </lineage>
</organism>
<keyword evidence="1" id="KW-0808">Transferase</keyword>
<feature type="domain" description="N-acetyltransferase" evidence="3">
    <location>
        <begin position="19"/>
        <end position="177"/>
    </location>
</feature>
<dbReference type="Pfam" id="PF00583">
    <property type="entry name" value="Acetyltransf_1"/>
    <property type="match status" value="1"/>
</dbReference>
<dbReference type="InterPro" id="IPR050832">
    <property type="entry name" value="Bact_Acetyltransf"/>
</dbReference>
<accession>A0A1G9L324</accession>
<keyword evidence="2" id="KW-0012">Acyltransferase</keyword>
<dbReference type="STRING" id="1137991.SAMN05660642_00252"/>
<keyword evidence="5" id="KW-1185">Reference proteome</keyword>
<name>A0A1G9L324_9ACTN</name>
<evidence type="ECO:0000259" key="3">
    <source>
        <dbReference type="PROSITE" id="PS51186"/>
    </source>
</evidence>
<evidence type="ECO:0000256" key="1">
    <source>
        <dbReference type="ARBA" id="ARBA00022679"/>
    </source>
</evidence>
<dbReference type="Proteomes" id="UP000198680">
    <property type="component" value="Unassembled WGS sequence"/>
</dbReference>
<proteinExistence type="predicted"/>
<dbReference type="EMBL" id="FNHE01000001">
    <property type="protein sequence ID" value="SDL56398.1"/>
    <property type="molecule type" value="Genomic_DNA"/>
</dbReference>
<dbReference type="InterPro" id="IPR000182">
    <property type="entry name" value="GNAT_dom"/>
</dbReference>
<evidence type="ECO:0000313" key="4">
    <source>
        <dbReference type="EMBL" id="SDL56398.1"/>
    </source>
</evidence>
<dbReference type="CDD" id="cd04301">
    <property type="entry name" value="NAT_SF"/>
    <property type="match status" value="1"/>
</dbReference>
<dbReference type="AlphaFoldDB" id="A0A1G9L324"/>
<evidence type="ECO:0000256" key="2">
    <source>
        <dbReference type="ARBA" id="ARBA00023315"/>
    </source>
</evidence>
<dbReference type="InterPro" id="IPR016181">
    <property type="entry name" value="Acyl_CoA_acyltransferase"/>
</dbReference>
<protein>
    <submittedName>
        <fullName evidence="4">N-acetylglutamate synthase, GNAT family</fullName>
    </submittedName>
</protein>
<reference evidence="5" key="1">
    <citation type="submission" date="2016-10" db="EMBL/GenBank/DDBJ databases">
        <authorList>
            <person name="Varghese N."/>
            <person name="Submissions S."/>
        </authorList>
    </citation>
    <scope>NUCLEOTIDE SEQUENCE [LARGE SCALE GENOMIC DNA]</scope>
    <source>
        <strain evidence="5">DSM 45419</strain>
    </source>
</reference>